<dbReference type="OrthoDB" id="159229at2759"/>
<reference evidence="3 4" key="1">
    <citation type="journal article" date="2018" name="BMC Genomics">
        <title>Genomic evidence for intraspecific hybridization in a clonal and extremely halotolerant yeast.</title>
        <authorList>
            <person name="Gostincar C."/>
            <person name="Stajich J.E."/>
            <person name="Zupancic J."/>
            <person name="Zalar P."/>
            <person name="Gunde-Cimerman N."/>
        </authorList>
    </citation>
    <scope>NUCLEOTIDE SEQUENCE [LARGE SCALE GENOMIC DNA]</scope>
    <source>
        <strain evidence="3 4">EXF-151</strain>
    </source>
</reference>
<comment type="caution">
    <text evidence="3">The sequence shown here is derived from an EMBL/GenBank/DDBJ whole genome shotgun (WGS) entry which is preliminary data.</text>
</comment>
<evidence type="ECO:0000313" key="4">
    <source>
        <dbReference type="Proteomes" id="UP000270230"/>
    </source>
</evidence>
<dbReference type="GO" id="GO:0006801">
    <property type="term" value="P:superoxide metabolic process"/>
    <property type="evidence" value="ECO:0007669"/>
    <property type="project" value="InterPro"/>
</dbReference>
<dbReference type="Proteomes" id="UP000270230">
    <property type="component" value="Unassembled WGS sequence"/>
</dbReference>
<evidence type="ECO:0000256" key="2">
    <source>
        <dbReference type="SAM" id="SignalP"/>
    </source>
</evidence>
<feature type="region of interest" description="Disordered" evidence="1">
    <location>
        <begin position="583"/>
        <end position="627"/>
    </location>
</feature>
<dbReference type="AlphaFoldDB" id="A0A3M7CFD8"/>
<evidence type="ECO:0000313" key="3">
    <source>
        <dbReference type="EMBL" id="RMY50832.1"/>
    </source>
</evidence>
<proteinExistence type="predicted"/>
<name>A0A3M7CFD8_HORWE</name>
<evidence type="ECO:0008006" key="5">
    <source>
        <dbReference type="Google" id="ProtNLM"/>
    </source>
</evidence>
<dbReference type="Gene3D" id="2.60.40.200">
    <property type="entry name" value="Superoxide dismutase, copper/zinc binding domain"/>
    <property type="match status" value="1"/>
</dbReference>
<sequence length="662" mass="63398">MRVTTPALLFLATLCATSFAQDDDTSSDAAAPDTASDDTPGDSPSDDASNPDSAATPEIAALGSPTASVVSDNPEGKVYSAVFPQPTSTSVVTIGSAPNGSADVTVNLNGLPQPGPLSYSIHDNPVASNGSCDDVGDIFNPYHASTTAPCNDDRPETCMVGDLSGKHGNATAPGFTQSYNDNFLSLVPNTPAFFGNRSLVISWPNGTIVSCTNFTLAGSNGGSSGSGGGQAGSGQSGSGSSGSGSSGSGSSGSGSSGSGSSGSGQSGGGQSGSGQSGSGQSGSGSSSFGPTSSAGGSGAGSNSGSGQVGNGSGSNQPNPGQNSNGSGADSGQSGAASTSSNSGSGSGGNASPSGGSAAGSGSDSGAGSGSQQGPPASSGGSEGPGATTTSTVLAVPASPGEGNGPTAYTTTAVITRTISGVIHTQTVQTTVEQGALNTTTTVRGEPSTALVEAVPSSTSTFTSVVVAYVPAPPTETVQQTTVASIQNNVTTTATVSEPATTNVQTVTQQVAPITETITSNKDMSAGPNNTAESASQATSPPQNVLVVTVISTSTVSGNGPLDPQATTISQGSQRPAVIVQTVTSIPSSGSNEPSTYITNSGSTIPGTATSGSESTPTSSTQPPIATCSGPQIVTVVQVVGTTVITTGSTPSTQAILQTVVGP</sequence>
<gene>
    <name evidence="3" type="ORF">D0865_06681</name>
</gene>
<dbReference type="EMBL" id="QWIN01000496">
    <property type="protein sequence ID" value="RMY50832.1"/>
    <property type="molecule type" value="Genomic_DNA"/>
</dbReference>
<feature type="compositionally biased region" description="Gly residues" evidence="1">
    <location>
        <begin position="356"/>
        <end position="370"/>
    </location>
</feature>
<feature type="region of interest" description="Disordered" evidence="1">
    <location>
        <begin position="517"/>
        <end position="541"/>
    </location>
</feature>
<feature type="compositionally biased region" description="Low complexity" evidence="1">
    <location>
        <begin position="605"/>
        <end position="627"/>
    </location>
</feature>
<feature type="compositionally biased region" description="Low complexity" evidence="1">
    <location>
        <begin position="313"/>
        <end position="355"/>
    </location>
</feature>
<feature type="compositionally biased region" description="Low complexity" evidence="1">
    <location>
        <begin position="41"/>
        <end position="57"/>
    </location>
</feature>
<protein>
    <recommendedName>
        <fullName evidence="5">Superoxide dismutase copper/zinc binding domain-containing protein</fullName>
    </recommendedName>
</protein>
<feature type="compositionally biased region" description="Polar residues" evidence="1">
    <location>
        <begin position="583"/>
        <end position="604"/>
    </location>
</feature>
<dbReference type="InterPro" id="IPR036423">
    <property type="entry name" value="SOD-like_Cu/Zn_dom_sf"/>
</dbReference>
<dbReference type="SUPFAM" id="SSF49329">
    <property type="entry name" value="Cu,Zn superoxide dismutase-like"/>
    <property type="match status" value="1"/>
</dbReference>
<feature type="chain" id="PRO_5017993771" description="Superoxide dismutase copper/zinc binding domain-containing protein" evidence="2">
    <location>
        <begin position="21"/>
        <end position="662"/>
    </location>
</feature>
<keyword evidence="2" id="KW-0732">Signal</keyword>
<feature type="region of interest" description="Disordered" evidence="1">
    <location>
        <begin position="555"/>
        <end position="574"/>
    </location>
</feature>
<feature type="compositionally biased region" description="Polar residues" evidence="1">
    <location>
        <begin position="564"/>
        <end position="573"/>
    </location>
</feature>
<feature type="region of interest" description="Disordered" evidence="1">
    <location>
        <begin position="21"/>
        <end position="58"/>
    </location>
</feature>
<feature type="compositionally biased region" description="Gly residues" evidence="1">
    <location>
        <begin position="295"/>
        <end position="312"/>
    </location>
</feature>
<dbReference type="VEuPathDB" id="FungiDB:BTJ68_09744"/>
<feature type="compositionally biased region" description="Low complexity" evidence="1">
    <location>
        <begin position="371"/>
        <end position="390"/>
    </location>
</feature>
<feature type="signal peptide" evidence="2">
    <location>
        <begin position="1"/>
        <end position="20"/>
    </location>
</feature>
<feature type="compositionally biased region" description="Low complexity" evidence="1">
    <location>
        <begin position="283"/>
        <end position="294"/>
    </location>
</feature>
<feature type="compositionally biased region" description="Gly residues" evidence="1">
    <location>
        <begin position="221"/>
        <end position="282"/>
    </location>
</feature>
<feature type="region of interest" description="Disordered" evidence="1">
    <location>
        <begin position="221"/>
        <end position="406"/>
    </location>
</feature>
<dbReference type="GO" id="GO:0046872">
    <property type="term" value="F:metal ion binding"/>
    <property type="evidence" value="ECO:0007669"/>
    <property type="project" value="InterPro"/>
</dbReference>
<organism evidence="3 4">
    <name type="scientific">Hortaea werneckii</name>
    <name type="common">Black yeast</name>
    <name type="synonym">Cladosporium werneckii</name>
    <dbReference type="NCBI Taxonomy" id="91943"/>
    <lineage>
        <taxon>Eukaryota</taxon>
        <taxon>Fungi</taxon>
        <taxon>Dikarya</taxon>
        <taxon>Ascomycota</taxon>
        <taxon>Pezizomycotina</taxon>
        <taxon>Dothideomycetes</taxon>
        <taxon>Dothideomycetidae</taxon>
        <taxon>Mycosphaerellales</taxon>
        <taxon>Teratosphaeriaceae</taxon>
        <taxon>Hortaea</taxon>
    </lineage>
</organism>
<evidence type="ECO:0000256" key="1">
    <source>
        <dbReference type="SAM" id="MobiDB-lite"/>
    </source>
</evidence>
<accession>A0A3M7CFD8</accession>